<keyword evidence="3" id="KW-1185">Reference proteome</keyword>
<name>A0ABX0J531_9BACL</name>
<keyword evidence="1" id="KW-0812">Transmembrane</keyword>
<protein>
    <recommendedName>
        <fullName evidence="4">DUF2157 domain-containing protein</fullName>
    </recommendedName>
</protein>
<reference evidence="2" key="1">
    <citation type="submission" date="2020-03" db="EMBL/GenBank/DDBJ databases">
        <title>Draft sequencing of Paenibacilllus sp. S3N08.</title>
        <authorList>
            <person name="Kim D.-U."/>
        </authorList>
    </citation>
    <scope>NUCLEOTIDE SEQUENCE</scope>
    <source>
        <strain evidence="2">S3N08</strain>
    </source>
</reference>
<evidence type="ECO:0000256" key="1">
    <source>
        <dbReference type="SAM" id="Phobius"/>
    </source>
</evidence>
<feature type="transmembrane region" description="Helical" evidence="1">
    <location>
        <begin position="138"/>
        <end position="157"/>
    </location>
</feature>
<dbReference type="EMBL" id="JAAOIW010000004">
    <property type="protein sequence ID" value="NHN30921.1"/>
    <property type="molecule type" value="Genomic_DNA"/>
</dbReference>
<feature type="transmembrane region" description="Helical" evidence="1">
    <location>
        <begin position="112"/>
        <end position="132"/>
    </location>
</feature>
<feature type="transmembrane region" description="Helical" evidence="1">
    <location>
        <begin position="89"/>
        <end position="105"/>
    </location>
</feature>
<evidence type="ECO:0000313" key="3">
    <source>
        <dbReference type="Proteomes" id="UP001165962"/>
    </source>
</evidence>
<evidence type="ECO:0008006" key="4">
    <source>
        <dbReference type="Google" id="ProtNLM"/>
    </source>
</evidence>
<feature type="transmembrane region" description="Helical" evidence="1">
    <location>
        <begin position="164"/>
        <end position="183"/>
    </location>
</feature>
<sequence length="278" mass="32339">MDEKRRVLIMEIERWRKSKLLPEHYCDFLLNLYLEDATEKPRASSGFLGVSPATIKNSNWKVWIMIFIIMALLSYSALNFTAFELPMQMGLSMFLLFCCYTVGSLQRSKEPLRAQILFGLASLFLLFIGVFLLKLHGYQAPVLVVGYVAICSLVWLLTGLLSRFMLFQLCGWVVLVFCYGWLLHHELDLASWVTLELSWVPLSFVFGWMGWMIQEKSKQMGTVFLMLGCIVWFMPELYAMLYDEIYGENTVQIVLISKMFIEASLLFGFRKKWTEWVA</sequence>
<organism evidence="2 3">
    <name type="scientific">Paenibacillus agricola</name>
    <dbReference type="NCBI Taxonomy" id="2716264"/>
    <lineage>
        <taxon>Bacteria</taxon>
        <taxon>Bacillati</taxon>
        <taxon>Bacillota</taxon>
        <taxon>Bacilli</taxon>
        <taxon>Bacillales</taxon>
        <taxon>Paenibacillaceae</taxon>
        <taxon>Paenibacillus</taxon>
    </lineage>
</organism>
<feature type="transmembrane region" description="Helical" evidence="1">
    <location>
        <begin position="223"/>
        <end position="241"/>
    </location>
</feature>
<gene>
    <name evidence="2" type="ORF">G9U52_13870</name>
</gene>
<keyword evidence="1" id="KW-1133">Transmembrane helix</keyword>
<feature type="transmembrane region" description="Helical" evidence="1">
    <location>
        <begin position="189"/>
        <end position="211"/>
    </location>
</feature>
<proteinExistence type="predicted"/>
<feature type="transmembrane region" description="Helical" evidence="1">
    <location>
        <begin position="62"/>
        <end position="83"/>
    </location>
</feature>
<feature type="transmembrane region" description="Helical" evidence="1">
    <location>
        <begin position="253"/>
        <end position="269"/>
    </location>
</feature>
<comment type="caution">
    <text evidence="2">The sequence shown here is derived from an EMBL/GenBank/DDBJ whole genome shotgun (WGS) entry which is preliminary data.</text>
</comment>
<dbReference type="RefSeq" id="WP_166150389.1">
    <property type="nucleotide sequence ID" value="NZ_JAAOIW010000004.1"/>
</dbReference>
<accession>A0ABX0J531</accession>
<evidence type="ECO:0000313" key="2">
    <source>
        <dbReference type="EMBL" id="NHN30921.1"/>
    </source>
</evidence>
<keyword evidence="1" id="KW-0472">Membrane</keyword>
<dbReference type="Proteomes" id="UP001165962">
    <property type="component" value="Unassembled WGS sequence"/>
</dbReference>